<protein>
    <recommendedName>
        <fullName evidence="1">Protein FAR1-RELATED SEQUENCE</fullName>
    </recommendedName>
</protein>
<feature type="domain" description="Zinc finger PMZ-type" evidence="2">
    <location>
        <begin position="52"/>
        <end position="79"/>
    </location>
</feature>
<comment type="subcellular location">
    <subcellularLocation>
        <location evidence="1">Nucleus</location>
    </subcellularLocation>
</comment>
<organism evidence="3 4">
    <name type="scientific">Corchorus olitorius</name>
    <dbReference type="NCBI Taxonomy" id="93759"/>
    <lineage>
        <taxon>Eukaryota</taxon>
        <taxon>Viridiplantae</taxon>
        <taxon>Streptophyta</taxon>
        <taxon>Embryophyta</taxon>
        <taxon>Tracheophyta</taxon>
        <taxon>Spermatophyta</taxon>
        <taxon>Magnoliopsida</taxon>
        <taxon>eudicotyledons</taxon>
        <taxon>Gunneridae</taxon>
        <taxon>Pentapetalae</taxon>
        <taxon>rosids</taxon>
        <taxon>malvids</taxon>
        <taxon>Malvales</taxon>
        <taxon>Malvaceae</taxon>
        <taxon>Grewioideae</taxon>
        <taxon>Apeibeae</taxon>
        <taxon>Corchorus</taxon>
    </lineage>
</organism>
<reference evidence="4" key="1">
    <citation type="submission" date="2013-09" db="EMBL/GenBank/DDBJ databases">
        <title>Corchorus olitorius genome sequencing.</title>
        <authorList>
            <person name="Alam M."/>
            <person name="Haque M.S."/>
            <person name="Islam M.S."/>
            <person name="Emdad E.M."/>
            <person name="Islam M.M."/>
            <person name="Ahmed B."/>
            <person name="Halim A."/>
            <person name="Hossen Q.M.M."/>
            <person name="Hossain M.Z."/>
            <person name="Ahmed R."/>
            <person name="Khan M.M."/>
            <person name="Islam R."/>
            <person name="Rashid M.M."/>
            <person name="Khan S.A."/>
            <person name="Rahman M.S."/>
            <person name="Alam M."/>
            <person name="Yahiya A.S."/>
            <person name="Khan M.S."/>
            <person name="Azam M.S."/>
            <person name="Haque T."/>
            <person name="Lashkar M.Z.H."/>
            <person name="Akhand A.I."/>
            <person name="Morshed G."/>
            <person name="Roy S."/>
            <person name="Uddin K.S."/>
            <person name="Rabeya T."/>
            <person name="Hossain A.S."/>
            <person name="Chowdhury A."/>
            <person name="Snigdha A.R."/>
            <person name="Mortoza M.S."/>
            <person name="Matin S.A."/>
            <person name="Hoque S.M.E."/>
            <person name="Islam M.K."/>
            <person name="Roy D.K."/>
            <person name="Haider R."/>
            <person name="Moosa M.M."/>
            <person name="Elias S.M."/>
            <person name="Hasan A.M."/>
            <person name="Jahan S."/>
            <person name="Shafiuddin M."/>
            <person name="Mahmood N."/>
            <person name="Shommy N.S."/>
        </authorList>
    </citation>
    <scope>NUCLEOTIDE SEQUENCE [LARGE SCALE GENOMIC DNA]</scope>
    <source>
        <strain evidence="4">cv. O-4</strain>
    </source>
</reference>
<evidence type="ECO:0000313" key="4">
    <source>
        <dbReference type="Proteomes" id="UP000187203"/>
    </source>
</evidence>
<comment type="function">
    <text evidence="1">Putative transcription activator involved in regulating light control of development.</text>
</comment>
<dbReference type="AlphaFoldDB" id="A0A1R3IML8"/>
<dbReference type="InterPro" id="IPR031052">
    <property type="entry name" value="FHY3/FAR1"/>
</dbReference>
<name>A0A1R3IML8_9ROSI</name>
<comment type="caution">
    <text evidence="3">The sequence shown here is derived from an EMBL/GenBank/DDBJ whole genome shotgun (WGS) entry which is preliminary data.</text>
</comment>
<keyword evidence="1" id="KW-0539">Nucleus</keyword>
<sequence length="460" mass="51653">MLDKFQDEYEKFQAAFIKDKKETDDSLWEYVIAIYGQTSVGKVAYNDKEKIVSCSCKKFEMEGILCSRVLKVLDLMNIKLIPDEYILKRWNKNARDGNVKDFDGHDVEMDPKLQVTTRYKWLCSNMIKIASRALECQEAYIFLGNCMKKVCMGHLDAPDYVPFAPNSQFYLPTSFNPYEANVAGGEIHSFLVTVKFSWPKQFICAMEEEWKGRPLIVCKATVRKLDRAPLERISLRSDKGLLQGYGMSLLNKDNGSAHLRLFLTGGGDIHNRSSEDHVVRIEYGQNSSPKQRNGSLHNDSPILATKLAVGDLGATQQDGKINSGKATFEVEVEEGVEDEKRSEGGFYSCDEVDSDVKIPVDNMSRLERSVVVLSMPMEIYLRNGMSSDIALHVNEGIRIVEDNDERRAKVSTEEIAGESLNFTMEGSSRRDLTLYNHSIIHAALAGVGATLYAVAWCSGA</sequence>
<accession>A0A1R3IML8</accession>
<keyword evidence="4" id="KW-1185">Reference proteome</keyword>
<keyword evidence="1" id="KW-0862">Zinc</keyword>
<evidence type="ECO:0000256" key="1">
    <source>
        <dbReference type="RuleBase" id="RU367018"/>
    </source>
</evidence>
<dbReference type="Proteomes" id="UP000187203">
    <property type="component" value="Unassembled WGS sequence"/>
</dbReference>
<dbReference type="GO" id="GO:0006355">
    <property type="term" value="P:regulation of DNA-templated transcription"/>
    <property type="evidence" value="ECO:0007669"/>
    <property type="project" value="UniProtKB-UniRule"/>
</dbReference>
<keyword evidence="1" id="KW-0479">Metal-binding</keyword>
<proteinExistence type="inferred from homology"/>
<dbReference type="OrthoDB" id="1723235at2759"/>
<comment type="similarity">
    <text evidence="1">Belongs to the FHY3/FAR1 family.</text>
</comment>
<keyword evidence="1" id="KW-0863">Zinc-finger</keyword>
<dbReference type="InterPro" id="IPR006564">
    <property type="entry name" value="Znf_PMZ"/>
</dbReference>
<dbReference type="SMART" id="SM00575">
    <property type="entry name" value="ZnF_PMZ"/>
    <property type="match status" value="1"/>
</dbReference>
<dbReference type="PANTHER" id="PTHR31669:SF281">
    <property type="entry name" value="PROTEIN FAR1-RELATED SEQUENCE"/>
    <property type="match status" value="1"/>
</dbReference>
<gene>
    <name evidence="3" type="ORF">COLO4_22351</name>
</gene>
<dbReference type="GO" id="GO:0005634">
    <property type="term" value="C:nucleus"/>
    <property type="evidence" value="ECO:0007669"/>
    <property type="project" value="UniProtKB-SubCell"/>
</dbReference>
<dbReference type="PANTHER" id="PTHR31669">
    <property type="entry name" value="PROTEIN FAR1-RELATED SEQUENCE 10-RELATED"/>
    <property type="match status" value="1"/>
</dbReference>
<dbReference type="EMBL" id="AWUE01017931">
    <property type="protein sequence ID" value="OMO83834.1"/>
    <property type="molecule type" value="Genomic_DNA"/>
</dbReference>
<evidence type="ECO:0000313" key="3">
    <source>
        <dbReference type="EMBL" id="OMO83834.1"/>
    </source>
</evidence>
<dbReference type="GO" id="GO:0008270">
    <property type="term" value="F:zinc ion binding"/>
    <property type="evidence" value="ECO:0007669"/>
    <property type="project" value="UniProtKB-UniRule"/>
</dbReference>
<evidence type="ECO:0000259" key="2">
    <source>
        <dbReference type="SMART" id="SM00575"/>
    </source>
</evidence>